<dbReference type="Proteomes" id="UP000010798">
    <property type="component" value="Chromosome"/>
</dbReference>
<feature type="signal peptide" evidence="1">
    <location>
        <begin position="1"/>
        <end position="27"/>
    </location>
</feature>
<feature type="domain" description="Beta-lactamase-related" evidence="2">
    <location>
        <begin position="55"/>
        <end position="383"/>
    </location>
</feature>
<dbReference type="InterPro" id="IPR001466">
    <property type="entry name" value="Beta-lactam-related"/>
</dbReference>
<dbReference type="Pfam" id="PF00144">
    <property type="entry name" value="Beta-lactamase"/>
    <property type="match status" value="1"/>
</dbReference>
<dbReference type="eggNOG" id="COG1680">
    <property type="taxonomic scope" value="Bacteria"/>
</dbReference>
<proteinExistence type="predicted"/>
<dbReference type="SUPFAM" id="SSF56601">
    <property type="entry name" value="beta-lactamase/transpeptidase-like"/>
    <property type="match status" value="1"/>
</dbReference>
<dbReference type="RefSeq" id="WP_015248964.1">
    <property type="nucleotide sequence ID" value="NC_019892.1"/>
</dbReference>
<accession>L0DKW0</accession>
<evidence type="ECO:0000256" key="1">
    <source>
        <dbReference type="SAM" id="SignalP"/>
    </source>
</evidence>
<dbReference type="HOGENOM" id="CLU_020027_11_2_0"/>
<protein>
    <submittedName>
        <fullName evidence="3">Penicillin-binding protein, beta-lactamase class C</fullName>
    </submittedName>
</protein>
<dbReference type="InterPro" id="IPR012338">
    <property type="entry name" value="Beta-lactam/transpept-like"/>
</dbReference>
<dbReference type="EMBL" id="CP003364">
    <property type="protein sequence ID" value="AGA29867.1"/>
    <property type="molecule type" value="Genomic_DNA"/>
</dbReference>
<evidence type="ECO:0000259" key="2">
    <source>
        <dbReference type="Pfam" id="PF00144"/>
    </source>
</evidence>
<dbReference type="AlphaFoldDB" id="L0DKW0"/>
<dbReference type="OrthoDB" id="9770183at2"/>
<gene>
    <name evidence="3" type="ordered locus">Sinac_5737</name>
</gene>
<keyword evidence="4" id="KW-1185">Reference proteome</keyword>
<sequence length="402" mass="43374">MTRFPVSMLAGTLASITLVLVATSVMGAQETAGPDEPGSLPAVGKEMRRSIEHNEISGAVTLVATPDGTVHLDASGKADIGGNKPMRPDTIFWIASMTKPVTATAVLMLQEEGKLSVDDPVEKYLPEFAKLATSKGEPARVTIQHLLTHTSGMGEISPQEAREIKNLAGLIPLYVAKPVAFEPGSKWVYCQSGINTAARIVEVVSGIPFDEFLDRRLLGPLGMKDTTFYLSDEQLPRLAKSYRKTSQGELELAENRILNGKAPTNRDRFPAANGGLFSTAPDYGRFCQMILRGGEFGGRRYLKPDSVKLMTSPQTKDLKTGFTPGNGWGLGWCVVREPQGVTAMLSPGTFGHGGAYGTQAWIDPAKERIYVLMVQRENFPNADASNVRESFQKAAASDGKTP</sequence>
<reference evidence="3 4" key="1">
    <citation type="submission" date="2012-02" db="EMBL/GenBank/DDBJ databases">
        <title>Complete sequence of chromosome of Singulisphaera acidiphila DSM 18658.</title>
        <authorList>
            <consortium name="US DOE Joint Genome Institute (JGI-PGF)"/>
            <person name="Lucas S."/>
            <person name="Copeland A."/>
            <person name="Lapidus A."/>
            <person name="Glavina del Rio T."/>
            <person name="Dalin E."/>
            <person name="Tice H."/>
            <person name="Bruce D."/>
            <person name="Goodwin L."/>
            <person name="Pitluck S."/>
            <person name="Peters L."/>
            <person name="Ovchinnikova G."/>
            <person name="Chertkov O."/>
            <person name="Kyrpides N."/>
            <person name="Mavromatis K."/>
            <person name="Ivanova N."/>
            <person name="Brettin T."/>
            <person name="Detter J.C."/>
            <person name="Han C."/>
            <person name="Larimer F."/>
            <person name="Land M."/>
            <person name="Hauser L."/>
            <person name="Markowitz V."/>
            <person name="Cheng J.-F."/>
            <person name="Hugenholtz P."/>
            <person name="Woyke T."/>
            <person name="Wu D."/>
            <person name="Tindall B."/>
            <person name="Pomrenke H."/>
            <person name="Brambilla E."/>
            <person name="Klenk H.-P."/>
            <person name="Eisen J.A."/>
        </authorList>
    </citation>
    <scope>NUCLEOTIDE SEQUENCE [LARGE SCALE GENOMIC DNA]</scope>
    <source>
        <strain evidence="4">ATCC BAA-1392 / DSM 18658 / VKM B-2454 / MOB10</strain>
    </source>
</reference>
<dbReference type="KEGG" id="saci:Sinac_5737"/>
<dbReference type="MEROPS" id="S12.950"/>
<organism evidence="3 4">
    <name type="scientific">Singulisphaera acidiphila (strain ATCC BAA-1392 / DSM 18658 / VKM B-2454 / MOB10)</name>
    <dbReference type="NCBI Taxonomy" id="886293"/>
    <lineage>
        <taxon>Bacteria</taxon>
        <taxon>Pseudomonadati</taxon>
        <taxon>Planctomycetota</taxon>
        <taxon>Planctomycetia</taxon>
        <taxon>Isosphaerales</taxon>
        <taxon>Isosphaeraceae</taxon>
        <taxon>Singulisphaera</taxon>
    </lineage>
</organism>
<feature type="chain" id="PRO_5003940237" evidence="1">
    <location>
        <begin position="28"/>
        <end position="402"/>
    </location>
</feature>
<keyword evidence="1" id="KW-0732">Signal</keyword>
<name>L0DKW0_SINAD</name>
<evidence type="ECO:0000313" key="4">
    <source>
        <dbReference type="Proteomes" id="UP000010798"/>
    </source>
</evidence>
<dbReference type="STRING" id="886293.Sinac_5737"/>
<dbReference type="PANTHER" id="PTHR43283">
    <property type="entry name" value="BETA-LACTAMASE-RELATED"/>
    <property type="match status" value="1"/>
</dbReference>
<dbReference type="Gene3D" id="3.40.710.10">
    <property type="entry name" value="DD-peptidase/beta-lactamase superfamily"/>
    <property type="match status" value="1"/>
</dbReference>
<evidence type="ECO:0000313" key="3">
    <source>
        <dbReference type="EMBL" id="AGA29867.1"/>
    </source>
</evidence>
<dbReference type="PANTHER" id="PTHR43283:SF3">
    <property type="entry name" value="BETA-LACTAMASE FAMILY PROTEIN (AFU_ORTHOLOGUE AFUA_5G07500)"/>
    <property type="match status" value="1"/>
</dbReference>
<dbReference type="InterPro" id="IPR050789">
    <property type="entry name" value="Diverse_Enzym_Activities"/>
</dbReference>